<evidence type="ECO:0000256" key="3">
    <source>
        <dbReference type="ARBA" id="ARBA00023002"/>
    </source>
</evidence>
<dbReference type="AlphaFoldDB" id="A0AAE3W5W6"/>
<feature type="domain" description="Luciferase-like" evidence="5">
    <location>
        <begin position="18"/>
        <end position="190"/>
    </location>
</feature>
<evidence type="ECO:0000256" key="2">
    <source>
        <dbReference type="ARBA" id="ARBA00022643"/>
    </source>
</evidence>
<dbReference type="InterPro" id="IPR050172">
    <property type="entry name" value="SsuD_RutA_monooxygenase"/>
</dbReference>
<keyword evidence="3" id="KW-0560">Oxidoreductase</keyword>
<name>A0AAE3W5W6_9ACTN</name>
<gene>
    <name evidence="6" type="ORF">J2S42_007152</name>
</gene>
<proteinExistence type="predicted"/>
<keyword evidence="4" id="KW-0503">Monooxygenase</keyword>
<dbReference type="Gene3D" id="3.20.20.30">
    <property type="entry name" value="Luciferase-like domain"/>
    <property type="match status" value="1"/>
</dbReference>
<dbReference type="GO" id="GO:0008726">
    <property type="term" value="F:alkanesulfonate monooxygenase activity"/>
    <property type="evidence" value="ECO:0007669"/>
    <property type="project" value="TreeGrafter"/>
</dbReference>
<dbReference type="InterPro" id="IPR011251">
    <property type="entry name" value="Luciferase-like_dom"/>
</dbReference>
<evidence type="ECO:0000256" key="1">
    <source>
        <dbReference type="ARBA" id="ARBA00022630"/>
    </source>
</evidence>
<keyword evidence="1" id="KW-0285">Flavoprotein</keyword>
<protein>
    <submittedName>
        <fullName evidence="6">F420-dependent oxidoreductase</fullName>
    </submittedName>
</protein>
<dbReference type="RefSeq" id="WP_307246484.1">
    <property type="nucleotide sequence ID" value="NZ_JAUSUZ010000001.1"/>
</dbReference>
<evidence type="ECO:0000256" key="4">
    <source>
        <dbReference type="ARBA" id="ARBA00023033"/>
    </source>
</evidence>
<dbReference type="GO" id="GO:0046306">
    <property type="term" value="P:alkanesulfonate catabolic process"/>
    <property type="evidence" value="ECO:0007669"/>
    <property type="project" value="TreeGrafter"/>
</dbReference>
<keyword evidence="7" id="KW-1185">Reference proteome</keyword>
<keyword evidence="2" id="KW-0288">FMN</keyword>
<dbReference type="SUPFAM" id="SSF51679">
    <property type="entry name" value="Bacterial luciferase-like"/>
    <property type="match status" value="1"/>
</dbReference>
<reference evidence="6 7" key="1">
    <citation type="submission" date="2023-07" db="EMBL/GenBank/DDBJ databases">
        <title>Sequencing the genomes of 1000 actinobacteria strains.</title>
        <authorList>
            <person name="Klenk H.-P."/>
        </authorList>
    </citation>
    <scope>NUCLEOTIDE SEQUENCE [LARGE SCALE GENOMIC DNA]</scope>
    <source>
        <strain evidence="6 7">DSM 44709</strain>
    </source>
</reference>
<dbReference type="PANTHER" id="PTHR42847:SF4">
    <property type="entry name" value="ALKANESULFONATE MONOOXYGENASE-RELATED"/>
    <property type="match status" value="1"/>
</dbReference>
<evidence type="ECO:0000259" key="5">
    <source>
        <dbReference type="Pfam" id="PF00296"/>
    </source>
</evidence>
<organism evidence="6 7">
    <name type="scientific">Catenuloplanes indicus</name>
    <dbReference type="NCBI Taxonomy" id="137267"/>
    <lineage>
        <taxon>Bacteria</taxon>
        <taxon>Bacillati</taxon>
        <taxon>Actinomycetota</taxon>
        <taxon>Actinomycetes</taxon>
        <taxon>Micromonosporales</taxon>
        <taxon>Micromonosporaceae</taxon>
        <taxon>Catenuloplanes</taxon>
    </lineage>
</organism>
<accession>A0AAE3W5W6</accession>
<sequence length="296" mass="31138">MTTFSLQAVPRDGGAAWLGLARRAEEAGFDTLLTADHPGSCPDPYPVLAAAAAVTSRIRLGVYVSNAGVREPLPLASAVATLDLLSGGRARFGIGAGHTPAEWAAIGRTRPGVAGRVRRCIEVAEAVRRLLDGEEVTVAGPALTMTGARLDEPRPVQARIPLTFGGGNSELLRWAGRNADVVGLSGLGKTLADGHRHTVRWSLGEIDAQVELTDGAALEALVQVAAVTDDPVSVLGPVAAEIGTTVEDLRQTPFVLVGTEEEIAAAIDRNRRRWTVDRYVIRAPALESFAPIVARL</sequence>
<dbReference type="InterPro" id="IPR036661">
    <property type="entry name" value="Luciferase-like_sf"/>
</dbReference>
<dbReference type="Pfam" id="PF00296">
    <property type="entry name" value="Bac_luciferase"/>
    <property type="match status" value="1"/>
</dbReference>
<comment type="caution">
    <text evidence="6">The sequence shown here is derived from an EMBL/GenBank/DDBJ whole genome shotgun (WGS) entry which is preliminary data.</text>
</comment>
<dbReference type="EMBL" id="JAUSUZ010000001">
    <property type="protein sequence ID" value="MDQ0370483.1"/>
    <property type="molecule type" value="Genomic_DNA"/>
</dbReference>
<dbReference type="PANTHER" id="PTHR42847">
    <property type="entry name" value="ALKANESULFONATE MONOOXYGENASE"/>
    <property type="match status" value="1"/>
</dbReference>
<evidence type="ECO:0000313" key="6">
    <source>
        <dbReference type="EMBL" id="MDQ0370483.1"/>
    </source>
</evidence>
<dbReference type="Proteomes" id="UP001240236">
    <property type="component" value="Unassembled WGS sequence"/>
</dbReference>
<evidence type="ECO:0000313" key="7">
    <source>
        <dbReference type="Proteomes" id="UP001240236"/>
    </source>
</evidence>